<dbReference type="AlphaFoldDB" id="A0AAV5VVI9"/>
<proteinExistence type="predicted"/>
<name>A0AAV5VVI9_9BILA</name>
<evidence type="ECO:0008006" key="4">
    <source>
        <dbReference type="Google" id="ProtNLM"/>
    </source>
</evidence>
<keyword evidence="1" id="KW-0472">Membrane</keyword>
<gene>
    <name evidence="2" type="ORF">PFISCL1PPCAC_14929</name>
</gene>
<accession>A0AAV5VVI9</accession>
<protein>
    <recommendedName>
        <fullName evidence="4">G protein-coupled receptor</fullName>
    </recommendedName>
</protein>
<dbReference type="EMBL" id="BTSY01000004">
    <property type="protein sequence ID" value="GMT23632.1"/>
    <property type="molecule type" value="Genomic_DNA"/>
</dbReference>
<comment type="caution">
    <text evidence="2">The sequence shown here is derived from an EMBL/GenBank/DDBJ whole genome shotgun (WGS) entry which is preliminary data.</text>
</comment>
<organism evidence="2 3">
    <name type="scientific">Pristionchus fissidentatus</name>
    <dbReference type="NCBI Taxonomy" id="1538716"/>
    <lineage>
        <taxon>Eukaryota</taxon>
        <taxon>Metazoa</taxon>
        <taxon>Ecdysozoa</taxon>
        <taxon>Nematoda</taxon>
        <taxon>Chromadorea</taxon>
        <taxon>Rhabditida</taxon>
        <taxon>Rhabditina</taxon>
        <taxon>Diplogasteromorpha</taxon>
        <taxon>Diplogasteroidea</taxon>
        <taxon>Neodiplogasteridae</taxon>
        <taxon>Pristionchus</taxon>
    </lineage>
</organism>
<dbReference type="Proteomes" id="UP001432322">
    <property type="component" value="Unassembled WGS sequence"/>
</dbReference>
<evidence type="ECO:0000313" key="3">
    <source>
        <dbReference type="Proteomes" id="UP001432322"/>
    </source>
</evidence>
<sequence>MGRAMVPTYALSFILKVRWPFLLLNTHSIVVEIVTSIGALSMIILLLRHPQLRKYSIRRIRGFVGKPPRQSKVHSLIPNDGPIYFSMLAASW</sequence>
<keyword evidence="1" id="KW-1133">Transmembrane helix</keyword>
<evidence type="ECO:0000313" key="2">
    <source>
        <dbReference type="EMBL" id="GMT23632.1"/>
    </source>
</evidence>
<feature type="transmembrane region" description="Helical" evidence="1">
    <location>
        <begin position="29"/>
        <end position="47"/>
    </location>
</feature>
<keyword evidence="3" id="KW-1185">Reference proteome</keyword>
<evidence type="ECO:0000256" key="1">
    <source>
        <dbReference type="SAM" id="Phobius"/>
    </source>
</evidence>
<feature type="non-terminal residue" evidence="2">
    <location>
        <position position="92"/>
    </location>
</feature>
<reference evidence="2" key="1">
    <citation type="submission" date="2023-10" db="EMBL/GenBank/DDBJ databases">
        <title>Genome assembly of Pristionchus species.</title>
        <authorList>
            <person name="Yoshida K."/>
            <person name="Sommer R.J."/>
        </authorList>
    </citation>
    <scope>NUCLEOTIDE SEQUENCE</scope>
    <source>
        <strain evidence="2">RS5133</strain>
    </source>
</reference>
<keyword evidence="1" id="KW-0812">Transmembrane</keyword>